<accession>R7VGS0</accession>
<name>R7VGS0_CAPTE</name>
<proteinExistence type="predicted"/>
<dbReference type="EMBL" id="KB294203">
    <property type="protein sequence ID" value="ELU14890.1"/>
    <property type="molecule type" value="Genomic_DNA"/>
</dbReference>
<dbReference type="OMA" id="HYLNCNS"/>
<gene>
    <name evidence="1" type="ORF">CAPTEDRAFT_197423</name>
</gene>
<dbReference type="OrthoDB" id="6131042at2759"/>
<reference evidence="2" key="3">
    <citation type="submission" date="2015-06" db="UniProtKB">
        <authorList>
            <consortium name="EnsemblMetazoa"/>
        </authorList>
    </citation>
    <scope>IDENTIFICATION</scope>
</reference>
<evidence type="ECO:0000313" key="2">
    <source>
        <dbReference type="EnsemblMetazoa" id="CapteP197423"/>
    </source>
</evidence>
<reference evidence="1 3" key="2">
    <citation type="journal article" date="2013" name="Nature">
        <title>Insights into bilaterian evolution from three spiralian genomes.</title>
        <authorList>
            <person name="Simakov O."/>
            <person name="Marletaz F."/>
            <person name="Cho S.J."/>
            <person name="Edsinger-Gonzales E."/>
            <person name="Havlak P."/>
            <person name="Hellsten U."/>
            <person name="Kuo D.H."/>
            <person name="Larsson T."/>
            <person name="Lv J."/>
            <person name="Arendt D."/>
            <person name="Savage R."/>
            <person name="Osoegawa K."/>
            <person name="de Jong P."/>
            <person name="Grimwood J."/>
            <person name="Chapman J.A."/>
            <person name="Shapiro H."/>
            <person name="Aerts A."/>
            <person name="Otillar R.P."/>
            <person name="Terry A.Y."/>
            <person name="Boore J.L."/>
            <person name="Grigoriev I.V."/>
            <person name="Lindberg D.R."/>
            <person name="Seaver E.C."/>
            <person name="Weisblat D.A."/>
            <person name="Putnam N.H."/>
            <person name="Rokhsar D.S."/>
        </authorList>
    </citation>
    <scope>NUCLEOTIDE SEQUENCE</scope>
    <source>
        <strain evidence="1 3">I ESC-2004</strain>
    </source>
</reference>
<protein>
    <submittedName>
        <fullName evidence="1 2">Uncharacterized protein</fullName>
    </submittedName>
</protein>
<organism evidence="1">
    <name type="scientific">Capitella teleta</name>
    <name type="common">Polychaete worm</name>
    <dbReference type="NCBI Taxonomy" id="283909"/>
    <lineage>
        <taxon>Eukaryota</taxon>
        <taxon>Metazoa</taxon>
        <taxon>Spiralia</taxon>
        <taxon>Lophotrochozoa</taxon>
        <taxon>Annelida</taxon>
        <taxon>Polychaeta</taxon>
        <taxon>Sedentaria</taxon>
        <taxon>Scolecida</taxon>
        <taxon>Capitellidae</taxon>
        <taxon>Capitella</taxon>
    </lineage>
</organism>
<feature type="non-terminal residue" evidence="1">
    <location>
        <position position="1"/>
    </location>
</feature>
<dbReference type="AlphaFoldDB" id="R7VGS0"/>
<reference evidence="3" key="1">
    <citation type="submission" date="2012-12" db="EMBL/GenBank/DDBJ databases">
        <authorList>
            <person name="Hellsten U."/>
            <person name="Grimwood J."/>
            <person name="Chapman J.A."/>
            <person name="Shapiro H."/>
            <person name="Aerts A."/>
            <person name="Otillar R.P."/>
            <person name="Terry A.Y."/>
            <person name="Boore J.L."/>
            <person name="Simakov O."/>
            <person name="Marletaz F."/>
            <person name="Cho S.-J."/>
            <person name="Edsinger-Gonzales E."/>
            <person name="Havlak P."/>
            <person name="Kuo D.-H."/>
            <person name="Larsson T."/>
            <person name="Lv J."/>
            <person name="Arendt D."/>
            <person name="Savage R."/>
            <person name="Osoegawa K."/>
            <person name="de Jong P."/>
            <person name="Lindberg D.R."/>
            <person name="Seaver E.C."/>
            <person name="Weisblat D.A."/>
            <person name="Putnam N.H."/>
            <person name="Grigoriev I.V."/>
            <person name="Rokhsar D.S."/>
        </authorList>
    </citation>
    <scope>NUCLEOTIDE SEQUENCE</scope>
    <source>
        <strain evidence="3">I ESC-2004</strain>
    </source>
</reference>
<keyword evidence="3" id="KW-1185">Reference proteome</keyword>
<evidence type="ECO:0000313" key="3">
    <source>
        <dbReference type="Proteomes" id="UP000014760"/>
    </source>
</evidence>
<dbReference type="EnsemblMetazoa" id="CapteT197423">
    <property type="protein sequence ID" value="CapteP197423"/>
    <property type="gene ID" value="CapteG197423"/>
</dbReference>
<sequence>SSKNSIPYSQLLRLRKLTTKNDDYEDCSTQISFFTNQGYPTNLLTQAKLKANQHTHQTLLQNSKNATTAPYQIPFVTTYHPEINKIHNILKKNWTILSSIGSFGNCPLLSLRNNANLKKLLVRSNIHDEPELAGTFPCGTTTRSCPHTNRETLLHCPEKDFNIIKSFTCTSKNIVYAMQCLSCATFAIHRRNQETTRRPFR</sequence>
<dbReference type="HOGENOM" id="CLU_1363376_0_0_1"/>
<dbReference type="EMBL" id="AMQN01038390">
    <property type="status" value="NOT_ANNOTATED_CDS"/>
    <property type="molecule type" value="Genomic_DNA"/>
</dbReference>
<evidence type="ECO:0000313" key="1">
    <source>
        <dbReference type="EMBL" id="ELU14890.1"/>
    </source>
</evidence>
<dbReference type="Proteomes" id="UP000014760">
    <property type="component" value="Unassembled WGS sequence"/>
</dbReference>